<evidence type="ECO:0000256" key="2">
    <source>
        <dbReference type="ARBA" id="ARBA00009199"/>
    </source>
</evidence>
<feature type="binding site" evidence="6">
    <location>
        <begin position="232"/>
        <end position="235"/>
    </location>
    <ligand>
        <name>substrate</name>
    </ligand>
</feature>
<feature type="active site" description="Charge relay system" evidence="5">
    <location>
        <position position="136"/>
    </location>
</feature>
<gene>
    <name evidence="8" type="ORF">BU26DRAFT_507104</name>
</gene>
<dbReference type="OrthoDB" id="6428749at2759"/>
<dbReference type="GeneID" id="54580306"/>
<dbReference type="InterPro" id="IPR036928">
    <property type="entry name" value="AS_sf"/>
</dbReference>
<dbReference type="Proteomes" id="UP000800094">
    <property type="component" value="Unassembled WGS sequence"/>
</dbReference>
<keyword evidence="4" id="KW-0378">Hydrolase</keyword>
<dbReference type="GO" id="GO:0004040">
    <property type="term" value="F:amidase activity"/>
    <property type="evidence" value="ECO:0007669"/>
    <property type="project" value="UniProtKB-EC"/>
</dbReference>
<feature type="active site" description="Charge relay system" evidence="5">
    <location>
        <position position="211"/>
    </location>
</feature>
<comment type="catalytic activity">
    <reaction evidence="1">
        <text>a monocarboxylic acid amide + H2O = a monocarboxylate + NH4(+)</text>
        <dbReference type="Rhea" id="RHEA:12020"/>
        <dbReference type="ChEBI" id="CHEBI:15377"/>
        <dbReference type="ChEBI" id="CHEBI:28938"/>
        <dbReference type="ChEBI" id="CHEBI:35757"/>
        <dbReference type="ChEBI" id="CHEBI:83628"/>
        <dbReference type="EC" id="3.5.1.4"/>
    </reaction>
</comment>
<evidence type="ECO:0000259" key="7">
    <source>
        <dbReference type="Pfam" id="PF01425"/>
    </source>
</evidence>
<protein>
    <recommendedName>
        <fullName evidence="3">amidase</fullName>
        <ecNumber evidence="3">3.5.1.4</ecNumber>
    </recommendedName>
</protein>
<feature type="active site" description="Acyl-ester intermediate" evidence="5">
    <location>
        <position position="235"/>
    </location>
</feature>
<name>A0A6A6I829_9PLEO</name>
<dbReference type="EMBL" id="ML987198">
    <property type="protein sequence ID" value="KAF2246516.1"/>
    <property type="molecule type" value="Genomic_DNA"/>
</dbReference>
<evidence type="ECO:0000313" key="8">
    <source>
        <dbReference type="EMBL" id="KAF2246516.1"/>
    </source>
</evidence>
<dbReference type="InterPro" id="IPR020556">
    <property type="entry name" value="Amidase_CS"/>
</dbReference>
<evidence type="ECO:0000256" key="1">
    <source>
        <dbReference type="ARBA" id="ARBA00001311"/>
    </source>
</evidence>
<keyword evidence="9" id="KW-1185">Reference proteome</keyword>
<comment type="similarity">
    <text evidence="2">Belongs to the amidase family.</text>
</comment>
<dbReference type="EC" id="3.5.1.4" evidence="3"/>
<dbReference type="AlphaFoldDB" id="A0A6A6I829"/>
<dbReference type="PROSITE" id="PS00571">
    <property type="entry name" value="AMIDASES"/>
    <property type="match status" value="1"/>
</dbReference>
<evidence type="ECO:0000256" key="4">
    <source>
        <dbReference type="ARBA" id="ARBA00022801"/>
    </source>
</evidence>
<evidence type="ECO:0000313" key="9">
    <source>
        <dbReference type="Proteomes" id="UP000800094"/>
    </source>
</evidence>
<organism evidence="8 9">
    <name type="scientific">Trematosphaeria pertusa</name>
    <dbReference type="NCBI Taxonomy" id="390896"/>
    <lineage>
        <taxon>Eukaryota</taxon>
        <taxon>Fungi</taxon>
        <taxon>Dikarya</taxon>
        <taxon>Ascomycota</taxon>
        <taxon>Pezizomycotina</taxon>
        <taxon>Dothideomycetes</taxon>
        <taxon>Pleosporomycetidae</taxon>
        <taxon>Pleosporales</taxon>
        <taxon>Massarineae</taxon>
        <taxon>Trematosphaeriaceae</taxon>
        <taxon>Trematosphaeria</taxon>
    </lineage>
</organism>
<accession>A0A6A6I829</accession>
<feature type="binding site" evidence="6">
    <location>
        <position position="211"/>
    </location>
    <ligand>
        <name>substrate</name>
    </ligand>
</feature>
<dbReference type="PANTHER" id="PTHR46072">
    <property type="entry name" value="AMIDASE-RELATED-RELATED"/>
    <property type="match status" value="1"/>
</dbReference>
<reference evidence="8" key="1">
    <citation type="journal article" date="2020" name="Stud. Mycol.">
        <title>101 Dothideomycetes genomes: a test case for predicting lifestyles and emergence of pathogens.</title>
        <authorList>
            <person name="Haridas S."/>
            <person name="Albert R."/>
            <person name="Binder M."/>
            <person name="Bloem J."/>
            <person name="Labutti K."/>
            <person name="Salamov A."/>
            <person name="Andreopoulos B."/>
            <person name="Baker S."/>
            <person name="Barry K."/>
            <person name="Bills G."/>
            <person name="Bluhm B."/>
            <person name="Cannon C."/>
            <person name="Castanera R."/>
            <person name="Culley D."/>
            <person name="Daum C."/>
            <person name="Ezra D."/>
            <person name="Gonzalez J."/>
            <person name="Henrissat B."/>
            <person name="Kuo A."/>
            <person name="Liang C."/>
            <person name="Lipzen A."/>
            <person name="Lutzoni F."/>
            <person name="Magnuson J."/>
            <person name="Mondo S."/>
            <person name="Nolan M."/>
            <person name="Ohm R."/>
            <person name="Pangilinan J."/>
            <person name="Park H.-J."/>
            <person name="Ramirez L."/>
            <person name="Alfaro M."/>
            <person name="Sun H."/>
            <person name="Tritt A."/>
            <person name="Yoshinaga Y."/>
            <person name="Zwiers L.-H."/>
            <person name="Turgeon B."/>
            <person name="Goodwin S."/>
            <person name="Spatafora J."/>
            <person name="Crous P."/>
            <person name="Grigoriev I."/>
        </authorList>
    </citation>
    <scope>NUCLEOTIDE SEQUENCE</scope>
    <source>
        <strain evidence="8">CBS 122368</strain>
    </source>
</reference>
<dbReference type="PANTHER" id="PTHR46072:SF11">
    <property type="entry name" value="AMIDASE-RELATED"/>
    <property type="match status" value="1"/>
</dbReference>
<evidence type="ECO:0000256" key="5">
    <source>
        <dbReference type="PIRSR" id="PIRSR001221-1"/>
    </source>
</evidence>
<dbReference type="SUPFAM" id="SSF75304">
    <property type="entry name" value="Amidase signature (AS) enzymes"/>
    <property type="match status" value="1"/>
</dbReference>
<proteinExistence type="inferred from homology"/>
<dbReference type="InterPro" id="IPR023631">
    <property type="entry name" value="Amidase_dom"/>
</dbReference>
<dbReference type="Pfam" id="PF01425">
    <property type="entry name" value="Amidase"/>
    <property type="match status" value="1"/>
</dbReference>
<feature type="domain" description="Amidase" evidence="7">
    <location>
        <begin position="80"/>
        <end position="525"/>
    </location>
</feature>
<feature type="binding site" evidence="6">
    <location>
        <position position="185"/>
    </location>
    <ligand>
        <name>substrate</name>
    </ligand>
</feature>
<dbReference type="RefSeq" id="XP_033681520.1">
    <property type="nucleotide sequence ID" value="XM_033826976.1"/>
</dbReference>
<dbReference type="Gene3D" id="3.90.1300.10">
    <property type="entry name" value="Amidase signature (AS) domain"/>
    <property type="match status" value="1"/>
</dbReference>
<sequence>MTMQQQKWEKISAEKRRALAEQIPLEHRIPPHLLPPDEQLDVTPFPRESGWFSKRELEITDSTASHILKKIASRTWSSEEVTRAFSKRAAAAQQLTNCLSEIFFSEAIAHAKSLDEHLRTIGKVIGPLHGLPISLKDNFNIVGKDSTVGFASLVNRPAEYNATLVELLEKLGAVRYCKTNVPTAMMIAESVNNVFGRTVNPLNRRLTSGGSSGGESALIAFGGSPLGVGTDIGGSLRIPAACTGIFTLRPSFGRFTTQRCRSGLAGQEAVMSVNGPMARTLEDIVLFSKTIVDSQPWLVDPKVLPIPWRPVECQKKLKVAVLWHDGMAVPTPPVTRALKETVEKLKQAGHEIVDWDPVLHPKALELLGRMFVADGGKSVEALLAPTGEPFRPEMQQYQEAEELGVHAMWQIHLERSELQKQYLDQWTSCDGLDAILAPTTPFSSVEHGGFKYVGYTGVFNIVDYAAVSFPCGVVADKEKDPPIANHAPLSGFCKDIHDDYNADLVHGMPVSLQLVAKRLEEEKVLAMTETVLQAIHPSKLSSIMTSIKSRL</sequence>
<dbReference type="PIRSF" id="PIRSF001221">
    <property type="entry name" value="Amidase_fungi"/>
    <property type="match status" value="1"/>
</dbReference>
<evidence type="ECO:0000256" key="6">
    <source>
        <dbReference type="PIRSR" id="PIRSR001221-2"/>
    </source>
</evidence>
<evidence type="ECO:0000256" key="3">
    <source>
        <dbReference type="ARBA" id="ARBA00012922"/>
    </source>
</evidence>